<evidence type="ECO:0000256" key="1">
    <source>
        <dbReference type="SAM" id="Phobius"/>
    </source>
</evidence>
<evidence type="ECO:0000313" key="2">
    <source>
        <dbReference type="EMBL" id="MEQ2255784.1"/>
    </source>
</evidence>
<keyword evidence="1" id="KW-0812">Transmembrane</keyword>
<keyword evidence="3" id="KW-1185">Reference proteome</keyword>
<gene>
    <name evidence="2" type="ORF">ILYODFUR_017559</name>
</gene>
<comment type="caution">
    <text evidence="2">The sequence shown here is derived from an EMBL/GenBank/DDBJ whole genome shotgun (WGS) entry which is preliminary data.</text>
</comment>
<evidence type="ECO:0000313" key="3">
    <source>
        <dbReference type="Proteomes" id="UP001482620"/>
    </source>
</evidence>
<protein>
    <recommendedName>
        <fullName evidence="4">Transmembrane protein</fullName>
    </recommendedName>
</protein>
<feature type="transmembrane region" description="Helical" evidence="1">
    <location>
        <begin position="57"/>
        <end position="75"/>
    </location>
</feature>
<keyword evidence="1" id="KW-0472">Membrane</keyword>
<dbReference type="EMBL" id="JAHRIQ010105930">
    <property type="protein sequence ID" value="MEQ2255784.1"/>
    <property type="molecule type" value="Genomic_DNA"/>
</dbReference>
<accession>A0ABV0VES2</accession>
<proteinExistence type="predicted"/>
<organism evidence="2 3">
    <name type="scientific">Ilyodon furcidens</name>
    <name type="common">goldbreast splitfin</name>
    <dbReference type="NCBI Taxonomy" id="33524"/>
    <lineage>
        <taxon>Eukaryota</taxon>
        <taxon>Metazoa</taxon>
        <taxon>Chordata</taxon>
        <taxon>Craniata</taxon>
        <taxon>Vertebrata</taxon>
        <taxon>Euteleostomi</taxon>
        <taxon>Actinopterygii</taxon>
        <taxon>Neopterygii</taxon>
        <taxon>Teleostei</taxon>
        <taxon>Neoteleostei</taxon>
        <taxon>Acanthomorphata</taxon>
        <taxon>Ovalentaria</taxon>
        <taxon>Atherinomorphae</taxon>
        <taxon>Cyprinodontiformes</taxon>
        <taxon>Goodeidae</taxon>
        <taxon>Ilyodon</taxon>
    </lineage>
</organism>
<keyword evidence="1" id="KW-1133">Transmembrane helix</keyword>
<dbReference type="Proteomes" id="UP001482620">
    <property type="component" value="Unassembled WGS sequence"/>
</dbReference>
<sequence>MTVAKYSITLIRKNLLPSSNYYKPCTRNMVPSAFPRPSDHKKLRLLCSQLLGNKRKAIMLGMIAFLLFPINHFLLSKLPFCRIVAICSFKTVHKFESLDLFDTHPDARFAEKEMKNQGNIY</sequence>
<evidence type="ECO:0008006" key="4">
    <source>
        <dbReference type="Google" id="ProtNLM"/>
    </source>
</evidence>
<reference evidence="2 3" key="1">
    <citation type="submission" date="2021-06" db="EMBL/GenBank/DDBJ databases">
        <authorList>
            <person name="Palmer J.M."/>
        </authorList>
    </citation>
    <scope>NUCLEOTIDE SEQUENCE [LARGE SCALE GENOMIC DNA]</scope>
    <source>
        <strain evidence="3">if_2019</strain>
        <tissue evidence="2">Muscle</tissue>
    </source>
</reference>
<name>A0ABV0VES2_9TELE</name>